<evidence type="ECO:0000313" key="7">
    <source>
        <dbReference type="EMBL" id="ORX79936.1"/>
    </source>
</evidence>
<keyword evidence="1 5" id="KW-0732">Signal</keyword>
<dbReference type="InterPro" id="IPR049053">
    <property type="entry name" value="AFCA-like_C"/>
</dbReference>
<feature type="domain" description="CBM10" evidence="6">
    <location>
        <begin position="12"/>
        <end position="48"/>
    </location>
</feature>
<feature type="signal peptide" evidence="5">
    <location>
        <begin position="1"/>
        <end position="20"/>
    </location>
</feature>
<dbReference type="Gene3D" id="2.80.10.50">
    <property type="match status" value="2"/>
</dbReference>
<dbReference type="SUPFAM" id="SSF48208">
    <property type="entry name" value="Six-hairpin glycosidases"/>
    <property type="match status" value="1"/>
</dbReference>
<keyword evidence="2" id="KW-0677">Repeat</keyword>
<reference evidence="7 8" key="2">
    <citation type="submission" date="2016-08" db="EMBL/GenBank/DDBJ databases">
        <title>Pervasive Adenine N6-methylation of Active Genes in Fungi.</title>
        <authorList>
            <consortium name="DOE Joint Genome Institute"/>
            <person name="Mondo S.J."/>
            <person name="Dannebaum R.O."/>
            <person name="Kuo R.C."/>
            <person name="Labutti K."/>
            <person name="Haridas S."/>
            <person name="Kuo A."/>
            <person name="Salamov A."/>
            <person name="Ahrendt S.R."/>
            <person name="Lipzen A."/>
            <person name="Sullivan W."/>
            <person name="Andreopoulos W.B."/>
            <person name="Clum A."/>
            <person name="Lindquist E."/>
            <person name="Daum C."/>
            <person name="Ramamoorthy G.K."/>
            <person name="Gryganskyi A."/>
            <person name="Culley D."/>
            <person name="Magnuson J.K."/>
            <person name="James T.Y."/>
            <person name="O'Malley M.A."/>
            <person name="Stajich J.E."/>
            <person name="Spatafora J.W."/>
            <person name="Visel A."/>
            <person name="Grigoriev I.V."/>
        </authorList>
    </citation>
    <scope>NUCLEOTIDE SEQUENCE [LARGE SCALE GENOMIC DNA]</scope>
    <source>
        <strain evidence="7 8">S4</strain>
    </source>
</reference>
<dbReference type="InterPro" id="IPR009034">
    <property type="entry name" value="Dockerin_dom_fun_sf"/>
</dbReference>
<dbReference type="InterPro" id="IPR027414">
    <property type="entry name" value="GH95_N_dom"/>
</dbReference>
<proteinExistence type="predicted"/>
<dbReference type="OrthoDB" id="2848340at2759"/>
<dbReference type="GO" id="GO:0005975">
    <property type="term" value="P:carbohydrate metabolic process"/>
    <property type="evidence" value="ECO:0007669"/>
    <property type="project" value="InterPro"/>
</dbReference>
<evidence type="ECO:0000259" key="6">
    <source>
        <dbReference type="PROSITE" id="PS51763"/>
    </source>
</evidence>
<keyword evidence="8" id="KW-1185">Reference proteome</keyword>
<evidence type="ECO:0000313" key="8">
    <source>
        <dbReference type="Proteomes" id="UP000193944"/>
    </source>
</evidence>
<dbReference type="GO" id="GO:0004560">
    <property type="term" value="F:alpha-L-fucosidase activity"/>
    <property type="evidence" value="ECO:0007669"/>
    <property type="project" value="TreeGrafter"/>
</dbReference>
<feature type="compositionally biased region" description="Low complexity" evidence="4">
    <location>
        <begin position="115"/>
        <end position="124"/>
    </location>
</feature>
<sequence>MKYISSLLFLVGLSSRLVHAYDECKGCTVYYEDDTKWGVENDDWCIIPSSCETSVKECFSYPLYPCCEGCNVYEETEEGKWGIENDAWCGVKDSCFETENPETPETPETPENPETPETPNEDNPNYILQNGWYTIKNVGSGKYLQVSYGSASDSANVVIGSNAQKWKLEHVDDDYFTLLSMYGNYMIDIAMGEDKDGSNVQIYSAYGGEAQQFSVIKTSRENVYLIGTKVSGGKRVFDVEKASKAEGSNVLQWVNGGEKDNQIWIFEAIKAPSEEDLEVKSAGLKLWYNNPAGEWTEALPVGNSHLGAMIYGGAQRDELQLNEDTFWAGGPHNNIPGNAANALPQARQMIFEGRFGQAENYINQNFFTGQNGMGYLTLGSLFINFSDIKDYSNYYRELDISNAIATTTFNANGGSMERTLFASMTDDVLVYHISSEKATSFSLSHKCALSTSVSSSGNRLIIQVRGKDQEGVRGQLSAYGIAEVVTDGRVSASGSSLSVSGAKEAMIIFSAATNFVNYRDVSGDAKKKVEATLQKVKNVAYETLKERHIEAYKKQFDRVKIALPVNSSAQNPTMDRLANFNRSGDQDLVALMFQYGRYLLISSSQPGGQPANLQGIWNDSTDAPWDSKYTININAQMNYWPAEVTNLSECHEPLFSLIRDLSVTGKEAASRIYKAEGWMAHHNTDIWRISGPVDGAFWGMWPNGGGWLSTHIWQHYLFTGDKDFLEEYYPILRDAAKFFVSSMVKDPNTGYLVTVPSTSPEHGYSSDGSSMTAGCTMDNQIAYDVLNQALLAAKTLGVDDSFQKTLQNTMNNIAPMQVGQYNQLQEWFVDADNPRDDHCHVSHLYGLYPSGQISPFKQPLLFEASKNTLTQRGDMATGWSIGWKINLWARLLDGNHAYKIIQNMLVLIRSGVDGRVYGNMFDAHPPFQIDGNFGFCAGIAEMLLQSHDGAVHLLPALPSVWSDGSISGLVARGGFEVSITWKSGKVTKASIKSKIGGFLRVRSNTPLSGKNVTTASGDCKNPLLLSVSVKDPKISSRASIGKPNLPKYYEYDIETTAGQIVELSA</sequence>
<feature type="domain" description="CBM10" evidence="6">
    <location>
        <begin position="57"/>
        <end position="92"/>
    </location>
</feature>
<dbReference type="PANTHER" id="PTHR31084">
    <property type="entry name" value="ALPHA-L-FUCOSIDASE 2"/>
    <property type="match status" value="1"/>
</dbReference>
<dbReference type="Proteomes" id="UP000193944">
    <property type="component" value="Unassembled WGS sequence"/>
</dbReference>
<dbReference type="FunFam" id="1.50.10.10:FF:000028">
    <property type="entry name" value="Alpha-L-fucosidase 2"/>
    <property type="match status" value="1"/>
</dbReference>
<protein>
    <recommendedName>
        <fullName evidence="6">CBM10 domain-containing protein</fullName>
    </recommendedName>
</protein>
<dbReference type="Pfam" id="PF21307">
    <property type="entry name" value="Glyco_hydro_95_C"/>
    <property type="match status" value="1"/>
</dbReference>
<dbReference type="Pfam" id="PF14498">
    <property type="entry name" value="Glyco_hyd_65N_2"/>
    <property type="match status" value="1"/>
</dbReference>
<dbReference type="EMBL" id="MCFG01000160">
    <property type="protein sequence ID" value="ORX79936.1"/>
    <property type="molecule type" value="Genomic_DNA"/>
</dbReference>
<dbReference type="InterPro" id="IPR035992">
    <property type="entry name" value="Ricin_B-like_lectins"/>
</dbReference>
<evidence type="ECO:0000256" key="3">
    <source>
        <dbReference type="ARBA" id="ARBA00022801"/>
    </source>
</evidence>
<feature type="region of interest" description="Disordered" evidence="4">
    <location>
        <begin position="97"/>
        <end position="124"/>
    </location>
</feature>
<comment type="caution">
    <text evidence="7">The sequence shown here is derived from an EMBL/GenBank/DDBJ whole genome shotgun (WGS) entry which is preliminary data.</text>
</comment>
<dbReference type="SUPFAM" id="SSF50370">
    <property type="entry name" value="Ricin B-like lectins"/>
    <property type="match status" value="1"/>
</dbReference>
<gene>
    <name evidence="7" type="ORF">BCR32DRAFT_327908</name>
</gene>
<dbReference type="InterPro" id="IPR008928">
    <property type="entry name" value="6-hairpin_glycosidase_sf"/>
</dbReference>
<accession>A0A1Y1X3H5</accession>
<dbReference type="Gene3D" id="3.90.1220.10">
    <property type="entry name" value="Cellulose docking domain, dockering"/>
    <property type="match status" value="2"/>
</dbReference>
<organism evidence="7 8">
    <name type="scientific">Anaeromyces robustus</name>
    <dbReference type="NCBI Taxonomy" id="1754192"/>
    <lineage>
        <taxon>Eukaryota</taxon>
        <taxon>Fungi</taxon>
        <taxon>Fungi incertae sedis</taxon>
        <taxon>Chytridiomycota</taxon>
        <taxon>Chytridiomycota incertae sedis</taxon>
        <taxon>Neocallimastigomycetes</taxon>
        <taxon>Neocallimastigales</taxon>
        <taxon>Neocallimastigaceae</taxon>
        <taxon>Anaeromyces</taxon>
    </lineage>
</organism>
<evidence type="ECO:0000256" key="5">
    <source>
        <dbReference type="SAM" id="SignalP"/>
    </source>
</evidence>
<dbReference type="Pfam" id="PF02013">
    <property type="entry name" value="CBM_10"/>
    <property type="match status" value="2"/>
</dbReference>
<dbReference type="SUPFAM" id="SSF64571">
    <property type="entry name" value="Cellulose docking domain, dockering"/>
    <property type="match status" value="2"/>
</dbReference>
<dbReference type="AlphaFoldDB" id="A0A1Y1X3H5"/>
<dbReference type="Gene3D" id="1.50.10.10">
    <property type="match status" value="1"/>
</dbReference>
<dbReference type="CDD" id="cd00161">
    <property type="entry name" value="beta-trefoil_Ricin-like"/>
    <property type="match status" value="1"/>
</dbReference>
<dbReference type="InterPro" id="IPR000772">
    <property type="entry name" value="Ricin_B_lectin"/>
</dbReference>
<evidence type="ECO:0000256" key="1">
    <source>
        <dbReference type="ARBA" id="ARBA00022729"/>
    </source>
</evidence>
<dbReference type="PROSITE" id="PS51763">
    <property type="entry name" value="CBM10"/>
    <property type="match status" value="2"/>
</dbReference>
<dbReference type="PANTHER" id="PTHR31084:SF0">
    <property type="entry name" value="ALPHA-L-FUCOSIDASE 2"/>
    <property type="match status" value="1"/>
</dbReference>
<dbReference type="InterPro" id="IPR054363">
    <property type="entry name" value="GH95_cat"/>
</dbReference>
<dbReference type="InterPro" id="IPR002883">
    <property type="entry name" value="CBM10/Dockerin_dom"/>
</dbReference>
<keyword evidence="3" id="KW-0378">Hydrolase</keyword>
<evidence type="ECO:0000256" key="2">
    <source>
        <dbReference type="ARBA" id="ARBA00022737"/>
    </source>
</evidence>
<dbReference type="Pfam" id="PF14200">
    <property type="entry name" value="RicinB_lectin_2"/>
    <property type="match status" value="1"/>
</dbReference>
<dbReference type="Pfam" id="PF22124">
    <property type="entry name" value="Glyco_hydro_95_cat"/>
    <property type="match status" value="1"/>
</dbReference>
<reference evidence="7 8" key="1">
    <citation type="submission" date="2016-08" db="EMBL/GenBank/DDBJ databases">
        <title>A Parts List for Fungal Cellulosomes Revealed by Comparative Genomics.</title>
        <authorList>
            <consortium name="DOE Joint Genome Institute"/>
            <person name="Haitjema C.H."/>
            <person name="Gilmore S.P."/>
            <person name="Henske J.K."/>
            <person name="Solomon K.V."/>
            <person name="De Groot R."/>
            <person name="Kuo A."/>
            <person name="Mondo S.J."/>
            <person name="Salamov A.A."/>
            <person name="Labutti K."/>
            <person name="Zhao Z."/>
            <person name="Chiniquy J."/>
            <person name="Barry K."/>
            <person name="Brewer H.M."/>
            <person name="Purvine S.O."/>
            <person name="Wright A.T."/>
            <person name="Boxma B."/>
            <person name="Van Alen T."/>
            <person name="Hackstein J.H."/>
            <person name="Baker S.E."/>
            <person name="Grigoriev I.V."/>
            <person name="O'Malley M.A."/>
        </authorList>
    </citation>
    <scope>NUCLEOTIDE SEQUENCE [LARGE SCALE GENOMIC DNA]</scope>
    <source>
        <strain evidence="7 8">S4</strain>
    </source>
</reference>
<dbReference type="InterPro" id="IPR012341">
    <property type="entry name" value="6hp_glycosidase-like_sf"/>
</dbReference>
<feature type="chain" id="PRO_5012914701" description="CBM10 domain-containing protein" evidence="5">
    <location>
        <begin position="21"/>
        <end position="1065"/>
    </location>
</feature>
<evidence type="ECO:0000256" key="4">
    <source>
        <dbReference type="SAM" id="MobiDB-lite"/>
    </source>
</evidence>
<name>A0A1Y1X3H5_9FUNG</name>